<keyword evidence="4" id="KW-0067">ATP-binding</keyword>
<feature type="domain" description="Helicase ATP-binding" evidence="6">
    <location>
        <begin position="133"/>
        <end position="302"/>
    </location>
</feature>
<dbReference type="GO" id="GO:0005524">
    <property type="term" value="F:ATP binding"/>
    <property type="evidence" value="ECO:0007669"/>
    <property type="project" value="UniProtKB-KW"/>
</dbReference>
<evidence type="ECO:0000259" key="7">
    <source>
        <dbReference type="PROSITE" id="PS51194"/>
    </source>
</evidence>
<keyword evidence="10" id="KW-1185">Reference proteome</keyword>
<dbReference type="SMART" id="SM00490">
    <property type="entry name" value="HELICc"/>
    <property type="match status" value="1"/>
</dbReference>
<dbReference type="CDD" id="cd18011">
    <property type="entry name" value="DEXDc_RapA"/>
    <property type="match status" value="1"/>
</dbReference>
<reference evidence="8 11" key="3">
    <citation type="submission" date="2018-10" db="EMBL/GenBank/DDBJ databases">
        <title>Propionibacterium australiense Genome Sequencing and Assembly.</title>
        <authorList>
            <person name="Bernier A.-M."/>
            <person name="Bernard K."/>
        </authorList>
    </citation>
    <scope>NUCLEOTIDE SEQUENCE [LARGE SCALE GENOMIC DNA]</scope>
    <source>
        <strain evidence="8 11">NML98A078</strain>
    </source>
</reference>
<organism evidence="9 10">
    <name type="scientific">Propionibacterium australiense</name>
    <dbReference type="NCBI Taxonomy" id="119981"/>
    <lineage>
        <taxon>Bacteria</taxon>
        <taxon>Bacillati</taxon>
        <taxon>Actinomycetota</taxon>
        <taxon>Actinomycetes</taxon>
        <taxon>Propionibacteriales</taxon>
        <taxon>Propionibacteriaceae</taxon>
        <taxon>Propionibacterium</taxon>
    </lineage>
</organism>
<dbReference type="CDD" id="cd18793">
    <property type="entry name" value="SF2_C_SNF"/>
    <property type="match status" value="1"/>
</dbReference>
<feature type="domain" description="Helicase C-terminal" evidence="7">
    <location>
        <begin position="454"/>
        <end position="618"/>
    </location>
</feature>
<protein>
    <submittedName>
        <fullName evidence="8">DEAD/DEAH box helicase</fullName>
    </submittedName>
    <submittedName>
        <fullName evidence="9">RNA helicase</fullName>
        <ecNumber evidence="9">3.6.4.13</ecNumber>
    </submittedName>
</protein>
<dbReference type="Gene3D" id="3.40.50.300">
    <property type="entry name" value="P-loop containing nucleotide triphosphate hydrolases"/>
    <property type="match status" value="1"/>
</dbReference>
<evidence type="ECO:0000256" key="4">
    <source>
        <dbReference type="ARBA" id="ARBA00022840"/>
    </source>
</evidence>
<dbReference type="GO" id="GO:0016787">
    <property type="term" value="F:hydrolase activity"/>
    <property type="evidence" value="ECO:0007669"/>
    <property type="project" value="UniProtKB-KW"/>
</dbReference>
<evidence type="ECO:0000313" key="8">
    <source>
        <dbReference type="EMBL" id="RLP06849.1"/>
    </source>
</evidence>
<proteinExistence type="predicted"/>
<evidence type="ECO:0000256" key="5">
    <source>
        <dbReference type="SAM" id="MobiDB-lite"/>
    </source>
</evidence>
<name>A0A383SAS1_9ACTN</name>
<dbReference type="Gene3D" id="3.40.50.10810">
    <property type="entry name" value="Tandem AAA-ATPase domain"/>
    <property type="match status" value="1"/>
</dbReference>
<dbReference type="Pfam" id="PF00176">
    <property type="entry name" value="SNF2-rel_dom"/>
    <property type="match status" value="1"/>
</dbReference>
<dbReference type="AlphaFoldDB" id="A0A383SAS1"/>
<keyword evidence="3 9" id="KW-0347">Helicase</keyword>
<reference evidence="9" key="1">
    <citation type="submission" date="2018-08" db="EMBL/GenBank/DDBJ databases">
        <authorList>
            <person name="Ferrada E.E."/>
            <person name="Latorre B.A."/>
        </authorList>
    </citation>
    <scope>NUCLEOTIDE SEQUENCE [LARGE SCALE GENOMIC DNA]</scope>
    <source>
        <strain evidence="9">Propionibacterium_australiense1</strain>
    </source>
</reference>
<evidence type="ECO:0000259" key="6">
    <source>
        <dbReference type="PROSITE" id="PS51192"/>
    </source>
</evidence>
<dbReference type="InterPro" id="IPR057342">
    <property type="entry name" value="DEXDc_RapA"/>
</dbReference>
<gene>
    <name evidence="8" type="ORF">D7U36_12195</name>
    <name evidence="9" type="ORF">PROPAUS_2691</name>
</gene>
<feature type="region of interest" description="Disordered" evidence="5">
    <location>
        <begin position="61"/>
        <end position="84"/>
    </location>
</feature>
<accession>A0A383SAS1</accession>
<dbReference type="EMBL" id="RCIW01000022">
    <property type="protein sequence ID" value="RLP06849.1"/>
    <property type="molecule type" value="Genomic_DNA"/>
</dbReference>
<reference evidence="10" key="2">
    <citation type="submission" date="2018-08" db="EMBL/GenBank/DDBJ databases">
        <authorList>
            <person name="Hornung B."/>
        </authorList>
    </citation>
    <scope>NUCLEOTIDE SEQUENCE [LARGE SCALE GENOMIC DNA]</scope>
</reference>
<dbReference type="InterPro" id="IPR049730">
    <property type="entry name" value="SNF2/RAD54-like_C"/>
</dbReference>
<dbReference type="PROSITE" id="PS51194">
    <property type="entry name" value="HELICASE_CTER"/>
    <property type="match status" value="1"/>
</dbReference>
<dbReference type="Pfam" id="PF00271">
    <property type="entry name" value="Helicase_C"/>
    <property type="match status" value="1"/>
</dbReference>
<keyword evidence="1" id="KW-0547">Nucleotide-binding</keyword>
<evidence type="ECO:0000256" key="2">
    <source>
        <dbReference type="ARBA" id="ARBA00022801"/>
    </source>
</evidence>
<evidence type="ECO:0000313" key="10">
    <source>
        <dbReference type="Proteomes" id="UP000263928"/>
    </source>
</evidence>
<evidence type="ECO:0000313" key="9">
    <source>
        <dbReference type="EMBL" id="SYZ34652.1"/>
    </source>
</evidence>
<dbReference type="InterPro" id="IPR038718">
    <property type="entry name" value="SNF2-like_sf"/>
</dbReference>
<dbReference type="PANTHER" id="PTHR45766">
    <property type="entry name" value="DNA ANNEALING HELICASE AND ENDONUCLEASE ZRANB3 FAMILY MEMBER"/>
    <property type="match status" value="1"/>
</dbReference>
<evidence type="ECO:0000313" key="11">
    <source>
        <dbReference type="Proteomes" id="UP000279336"/>
    </source>
</evidence>
<dbReference type="InterPro" id="IPR001650">
    <property type="entry name" value="Helicase_C-like"/>
</dbReference>
<dbReference type="RefSeq" id="WP_119162925.1">
    <property type="nucleotide sequence ID" value="NZ_LR134442.1"/>
</dbReference>
<evidence type="ECO:0000256" key="3">
    <source>
        <dbReference type="ARBA" id="ARBA00022806"/>
    </source>
</evidence>
<dbReference type="PANTHER" id="PTHR45766:SF6">
    <property type="entry name" value="SWI_SNF-RELATED MATRIX-ASSOCIATED ACTIN-DEPENDENT REGULATOR OF CHROMATIN SUBFAMILY A-LIKE PROTEIN 1"/>
    <property type="match status" value="1"/>
</dbReference>
<evidence type="ECO:0000256" key="1">
    <source>
        <dbReference type="ARBA" id="ARBA00022741"/>
    </source>
</evidence>
<dbReference type="InterPro" id="IPR000330">
    <property type="entry name" value="SNF2_N"/>
</dbReference>
<dbReference type="EMBL" id="UNQJ01000038">
    <property type="protein sequence ID" value="SYZ34652.1"/>
    <property type="molecule type" value="Genomic_DNA"/>
</dbReference>
<dbReference type="SMART" id="SM00487">
    <property type="entry name" value="DEXDc"/>
    <property type="match status" value="1"/>
</dbReference>
<dbReference type="Proteomes" id="UP000279336">
    <property type="component" value="Unassembled WGS sequence"/>
</dbReference>
<dbReference type="InterPro" id="IPR014001">
    <property type="entry name" value="Helicase_ATP-bd"/>
</dbReference>
<keyword evidence="2 9" id="KW-0378">Hydrolase</keyword>
<dbReference type="EC" id="3.6.4.13" evidence="9"/>
<dbReference type="InterPro" id="IPR027417">
    <property type="entry name" value="P-loop_NTPase"/>
</dbReference>
<dbReference type="Proteomes" id="UP000263928">
    <property type="component" value="Unassembled WGS sequence"/>
</dbReference>
<dbReference type="PROSITE" id="PS51192">
    <property type="entry name" value="HELICASE_ATP_BIND_1"/>
    <property type="match status" value="1"/>
</dbReference>
<dbReference type="SUPFAM" id="SSF52540">
    <property type="entry name" value="P-loop containing nucleoside triphosphate hydrolases"/>
    <property type="match status" value="2"/>
</dbReference>
<dbReference type="GO" id="GO:0003724">
    <property type="term" value="F:RNA helicase activity"/>
    <property type="evidence" value="ECO:0007669"/>
    <property type="project" value="UniProtKB-EC"/>
</dbReference>
<dbReference type="OrthoDB" id="9814088at2"/>
<sequence length="976" mass="107286">MSQGQQLNVAPGSTVVIRDEEWLVTSVEKTGDDQLVTVQGLSPLVRGTTATFYESLEFDKARPSDSGNGIRSLDPRDAVPVADDSPHYRRSRLWLEATLRKTPVPIGESALAVSHRALADTLDYQYRAVAKALDPANLQPRILLADTVGLGKTIEIGMILSELIRRGRGERILIVCPRHVLEQTQNEMWSRFDIPFVRLDSVGVQRVKQKLPANRNPFTFFKRVIISMDTLKQDHFVNDLRKHHWNAVVIDESHNVTNASTQNNALARNLAATTDALILASATPHNGRKESFAELVRLLEPTAVSPDGEINEDDLRRLVIRRHRNSPEVAGVVGSDWAERLPPRNELVPASPAEDAVACELNDVWLHPAGGSSPYSGSTQLFPWTLAKAFLSSPAALDASITERRRRLDAAARATAAGTMSPAQRAEADALDRLAALNERTRDSSAKYDRLVDYLRHIGVGRRSETRAVVFAERVATLTWLQQKLTADFGFKPEQVALLHGGLPDVDQQEIVESFKQTNSPIRVLVTGDVASEGVNLHQQCHELIHFDIPWSLIRIEQRNGRIDRYGQRSRPQITTLLLSPSAEGFSGDIAVLSRLLKREEEAHRALGDVAGLMGEYSESREEAELTRVLAGQKSFDEVVRTADQVMGGDGLAALMAAISGNGAPAAGRELSAVELAEASPLYAEPVTFLREALEEYYTTPAAKPAASGSGGVGWREYPGEGVVEFTPPADLRQRLEVLPQGYLSERGVLDGFKLATSEARAAQLLRDALTDASDSSWPEAHYLGPLHPVLDWAADRALAMLGRNEVYVVRGRVDNPTVLLCGTLTDRRGQVVTVSWVGVEFPSPANPAMALPTLYDSSSQMLRAAGLSEQMSNPGAVTGTDALKELIAPAVEAAERQMDLTMSQARQAVAGRIDRWNEQNTQWRDEADAMITRGSLRQRRAGVEERQRLVEQMAPDRRLVRPLLVVVPADYDKEN</sequence>